<keyword evidence="1" id="KW-1133">Transmembrane helix</keyword>
<dbReference type="KEGG" id="mvd:AWU67_13710"/>
<reference evidence="4" key="2">
    <citation type="submission" date="2016-01" db="EMBL/GenBank/DDBJ databases">
        <title>First complete genome sequence of a species in the genus Microterricola, an extremophilic cold active enzyme producing strain ERGS5:02 isolated from Sikkim Himalaya.</title>
        <authorList>
            <person name="Kumar R."/>
            <person name="Singh D."/>
            <person name="Swarnkar M.K."/>
        </authorList>
    </citation>
    <scope>NUCLEOTIDE SEQUENCE [LARGE SCALE GENOMIC DNA]</scope>
    <source>
        <strain evidence="4">ERGS5:02</strain>
    </source>
</reference>
<feature type="transmembrane region" description="Helical" evidence="1">
    <location>
        <begin position="167"/>
        <end position="188"/>
    </location>
</feature>
<feature type="transmembrane region" description="Helical" evidence="1">
    <location>
        <begin position="194"/>
        <end position="215"/>
    </location>
</feature>
<reference evidence="3 4" key="1">
    <citation type="journal article" date="2016" name="J. Biotechnol.">
        <title>First complete genome sequence of a species in the genus Microterricola, an extremophilic cold active enzyme producing bacterial strain ERGS5:02 isolated from Sikkim Himalaya.</title>
        <authorList>
            <person name="Himanshu"/>
            <person name="Swarnkar M.K."/>
            <person name="Singh D."/>
            <person name="Kumar R."/>
        </authorList>
    </citation>
    <scope>NUCLEOTIDE SEQUENCE [LARGE SCALE GENOMIC DNA]</scope>
    <source>
        <strain evidence="3 4">ERGS5:02</strain>
    </source>
</reference>
<organism evidence="3 4">
    <name type="scientific">Microterricola viridarii</name>
    <dbReference type="NCBI Taxonomy" id="412690"/>
    <lineage>
        <taxon>Bacteria</taxon>
        <taxon>Bacillati</taxon>
        <taxon>Actinomycetota</taxon>
        <taxon>Actinomycetes</taxon>
        <taxon>Micrococcales</taxon>
        <taxon>Microbacteriaceae</taxon>
        <taxon>Microterricola</taxon>
    </lineage>
</organism>
<evidence type="ECO:0000313" key="4">
    <source>
        <dbReference type="Proteomes" id="UP000058305"/>
    </source>
</evidence>
<feature type="transmembrane region" description="Helical" evidence="1">
    <location>
        <begin position="16"/>
        <end position="37"/>
    </location>
</feature>
<dbReference type="InterPro" id="IPR036938">
    <property type="entry name" value="PAP2/HPO_sf"/>
</dbReference>
<accession>A0A0Y0Q8H9</accession>
<evidence type="ECO:0000313" key="3">
    <source>
        <dbReference type="EMBL" id="AMB59741.1"/>
    </source>
</evidence>
<feature type="domain" description="Phosphatidic acid phosphatase type 2/haloperoxidase" evidence="2">
    <location>
        <begin position="96"/>
        <end position="208"/>
    </location>
</feature>
<dbReference type="PANTHER" id="PTHR14969">
    <property type="entry name" value="SPHINGOSINE-1-PHOSPHATE PHOSPHOHYDROLASE"/>
    <property type="match status" value="1"/>
</dbReference>
<keyword evidence="1" id="KW-0472">Membrane</keyword>
<dbReference type="Pfam" id="PF01569">
    <property type="entry name" value="PAP2"/>
    <property type="match status" value="1"/>
</dbReference>
<dbReference type="SMART" id="SM00014">
    <property type="entry name" value="acidPPc"/>
    <property type="match status" value="1"/>
</dbReference>
<dbReference type="Proteomes" id="UP000058305">
    <property type="component" value="Chromosome"/>
</dbReference>
<dbReference type="EMBL" id="CP014145">
    <property type="protein sequence ID" value="AMB59741.1"/>
    <property type="molecule type" value="Genomic_DNA"/>
</dbReference>
<dbReference type="SUPFAM" id="SSF48317">
    <property type="entry name" value="Acid phosphatase/Vanadium-dependent haloperoxidase"/>
    <property type="match status" value="1"/>
</dbReference>
<dbReference type="PANTHER" id="PTHR14969:SF13">
    <property type="entry name" value="AT30094P"/>
    <property type="match status" value="1"/>
</dbReference>
<feature type="transmembrane region" description="Helical" evidence="1">
    <location>
        <begin position="57"/>
        <end position="87"/>
    </location>
</feature>
<protein>
    <recommendedName>
        <fullName evidence="2">Phosphatidic acid phosphatase type 2/haloperoxidase domain-containing protein</fullName>
    </recommendedName>
</protein>
<dbReference type="InterPro" id="IPR000326">
    <property type="entry name" value="PAP2/HPO"/>
</dbReference>
<keyword evidence="1" id="KW-0812">Transmembrane</keyword>
<name>A0A0Y0Q8H9_9MICO</name>
<evidence type="ECO:0000256" key="1">
    <source>
        <dbReference type="SAM" id="Phobius"/>
    </source>
</evidence>
<keyword evidence="4" id="KW-1185">Reference proteome</keyword>
<gene>
    <name evidence="3" type="ORF">AWU67_13710</name>
</gene>
<evidence type="ECO:0000259" key="2">
    <source>
        <dbReference type="SMART" id="SM00014"/>
    </source>
</evidence>
<dbReference type="AlphaFoldDB" id="A0A0Y0Q8H9"/>
<sequence>MPAQARLAVLPQPRLWALWATLLAVLVLVLGAVVTQLRQVAPAELTVDQELSRDHNGVLTALALAVDAALSPVGNLVILGVLFLYLVLVRRAPVNAIVVTAVAGIGWLSSEAFKLAIARPRLDSTLLADPLVSEQGHDSFPSGHTSFAVSLAIALYLLARNTRWAKLAAVGGSIFALAVGASRVYLGAHYPSDVLGAFLGPLAAILFFIGIWNLVGMRVLDRLPFLTRFGPVPG</sequence>
<feature type="transmembrane region" description="Helical" evidence="1">
    <location>
        <begin position="94"/>
        <end position="119"/>
    </location>
</feature>
<dbReference type="Gene3D" id="1.20.144.10">
    <property type="entry name" value="Phosphatidic acid phosphatase type 2/haloperoxidase"/>
    <property type="match status" value="1"/>
</dbReference>
<feature type="transmembrane region" description="Helical" evidence="1">
    <location>
        <begin position="139"/>
        <end position="158"/>
    </location>
</feature>
<proteinExistence type="predicted"/>